<dbReference type="PANTHER" id="PTHR33841">
    <property type="entry name" value="DNA METHYLTRANSFERASE YEEA-RELATED"/>
    <property type="match status" value="1"/>
</dbReference>
<organism evidence="9">
    <name type="scientific">Deinococcus sp. VB142</name>
    <dbReference type="NCBI Taxonomy" id="3112952"/>
    <lineage>
        <taxon>Bacteria</taxon>
        <taxon>Thermotogati</taxon>
        <taxon>Deinococcota</taxon>
        <taxon>Deinococci</taxon>
        <taxon>Deinococcales</taxon>
        <taxon>Deinococcaceae</taxon>
        <taxon>Deinococcus</taxon>
    </lineage>
</organism>
<evidence type="ECO:0000313" key="9">
    <source>
        <dbReference type="EMBL" id="WYF45344.1"/>
    </source>
</evidence>
<dbReference type="Pfam" id="PF07669">
    <property type="entry name" value="Eco57I"/>
    <property type="match status" value="1"/>
</dbReference>
<dbReference type="PROSITE" id="PS00092">
    <property type="entry name" value="N6_MTASE"/>
    <property type="match status" value="1"/>
</dbReference>
<evidence type="ECO:0000256" key="6">
    <source>
        <dbReference type="ARBA" id="ARBA00047942"/>
    </source>
</evidence>
<comment type="catalytic activity">
    <reaction evidence="6">
        <text>a 2'-deoxyadenosine in DNA + S-adenosyl-L-methionine = an N(6)-methyl-2'-deoxyadenosine in DNA + S-adenosyl-L-homocysteine + H(+)</text>
        <dbReference type="Rhea" id="RHEA:15197"/>
        <dbReference type="Rhea" id="RHEA-COMP:12418"/>
        <dbReference type="Rhea" id="RHEA-COMP:12419"/>
        <dbReference type="ChEBI" id="CHEBI:15378"/>
        <dbReference type="ChEBI" id="CHEBI:57856"/>
        <dbReference type="ChEBI" id="CHEBI:59789"/>
        <dbReference type="ChEBI" id="CHEBI:90615"/>
        <dbReference type="ChEBI" id="CHEBI:90616"/>
        <dbReference type="EC" id="2.1.1.72"/>
    </reaction>
</comment>
<evidence type="ECO:0000256" key="5">
    <source>
        <dbReference type="ARBA" id="ARBA00022691"/>
    </source>
</evidence>
<comment type="similarity">
    <text evidence="1">Belongs to the N(4)/N(6)-methyltransferase family.</text>
</comment>
<reference evidence="9" key="1">
    <citation type="submission" date="2024-03" db="EMBL/GenBank/DDBJ databases">
        <title>Deinococcus weizhi sp. nov., isolated from human skin.</title>
        <authorList>
            <person name="Wei Z."/>
            <person name="Tian F."/>
            <person name="Yang C."/>
            <person name="Xin L.T."/>
            <person name="Wen Z.J."/>
            <person name="Lan K.C."/>
            <person name="Yu L."/>
            <person name="Zhe W."/>
            <person name="Dan F.D."/>
            <person name="Jun W."/>
            <person name="Rui Z."/>
            <person name="Yong X.J."/>
            <person name="Ting Y."/>
            <person name="Wei X."/>
            <person name="Xu Z.G."/>
            <person name="Xin Z."/>
            <person name="Dong F.G."/>
            <person name="Ni X.M."/>
            <person name="Zheng M.G."/>
            <person name="Chun Y."/>
            <person name="Qian W.X."/>
        </authorList>
    </citation>
    <scope>NUCLEOTIDE SEQUENCE</scope>
    <source>
        <strain evidence="9">VB142</strain>
    </source>
</reference>
<dbReference type="GO" id="GO:0032259">
    <property type="term" value="P:methylation"/>
    <property type="evidence" value="ECO:0007669"/>
    <property type="project" value="UniProtKB-KW"/>
</dbReference>
<dbReference type="InterPro" id="IPR002052">
    <property type="entry name" value="DNA_methylase_N6_adenine_CS"/>
</dbReference>
<gene>
    <name evidence="9" type="ORF">WDJ50_04240</name>
</gene>
<keyword evidence="7" id="KW-0175">Coiled coil</keyword>
<sequence length="1320" mass="148904">MLGYERTGVDIRRKANKGRVGIPDALLLGGDDSVQVVVEVKRPTETLSDHEDQLRRYMLELRAGYGILTHGLGFRLYQRHAQSIDLICAKPVTDLTQSDLAPLFKRSLDPFDRQQVQARVEESRSEGLSLRRADDLASEQFLMSLGLEQGSPFANLVRALTHLLTELENKSPFVNGSYDFWKKLYAREPDPDHIPALWRKSDALLGTGKEDLYHFSFALETAYSLTARLILAKVIQDHSRNEAVTGRNLAELLLDELKRQALPRTPNKLPPRAYPQAVRELFDQYAQTLFTSVYATDIFDWWRDYEQADEAQAHAFADALARLLLSLLRFDFSALEGDLLGELYQRYFDPETRKALGEFYTPPAVVDFMLDEAEYHGERDKKLLDPATGSGTFIVTALRRYLKANAHRDPAEVLRNLTEDYALVAFDINPFAVLMAQVNFAALLVPLYAKVVKTDPDFVLRRLPIVRTDSLRQEGVEGQQQAQGSQKGVALLGLDFGDEELTAQIELPIRVGKQTGLTVELTFPNLHTAMNAGVVDNEREWLRALQAVFAAVEERSQAYDRGKREAALPELALSIRRFLARSRMPETRLKQQTAYLEPYAAKVWDTLQVLKDKHGDGRFLKTLEDLMLGLVLKSYLKYDVVVGNPPYVRIQKLPELLRRYWERYYQWADGNFDIYIPFVERALLGREGDPAHGWLSEGGRLVYIIPNRFRNAEYATLLRRYLPRFGRLRSLLDMGAATFTPQNDTKAARLFREAMVYPAILSVEKRSALPTEEPPFPAVRLVPRPLDIDPAAALNQIAAAYADLRGGKPHDLGTLGDAVAVEAPIVPPSLRDDYGTGRSDWTPAGWYIMTEAEREVFETLDNIGKEVDPELQAAGKMFPYRRLQGYTATVSGGFAGVQTSLDSVMVLQQVEGTPTDGPLLTLRPKGGGDPVTLERAALRPFLFGRDVERWHIDWQGWWVIFPYLDTVGGFELMPTARYREHMVRGKGKDKEKPAFARYPQDGPNLETAYPHLWAYLTTHEKALRGRENGKYKVGKADEWRWYDHAYPRSLNAATNSKVILQVTSKGTKMTSDSNSHLFAGGGTSGVYGISLQRESLFYTTILNSLLADFFIRTKSMAFSGGYYSYGDQFIKDVPIPHTTPEQRRGLAELAGLLTERTGELRRLQGQVLQFPDSASEHLRGAGRLPSREALSEVATLRNLPKEVRFSALADAEAGLFSGDTVELRLGQGKMQLSAAHAGLVREILRVRGKVARDDFEALRIPNRPADVRLYTDLLAEWERRIEELGRQIEDLEKMLNAAVYDLYGLSAEQQATVEAFLARY</sequence>
<evidence type="ECO:0000256" key="2">
    <source>
        <dbReference type="ARBA" id="ARBA00011900"/>
    </source>
</evidence>
<protein>
    <recommendedName>
        <fullName evidence="2">site-specific DNA-methyltransferase (adenine-specific)</fullName>
        <ecNumber evidence="2">2.1.1.72</ecNumber>
    </recommendedName>
</protein>
<proteinExistence type="inferred from homology"/>
<keyword evidence="4" id="KW-0808">Transferase</keyword>
<keyword evidence="5" id="KW-0949">S-adenosyl-L-methionine</keyword>
<dbReference type="Gene3D" id="3.40.50.150">
    <property type="entry name" value="Vaccinia Virus protein VP39"/>
    <property type="match status" value="2"/>
</dbReference>
<dbReference type="InterPro" id="IPR050953">
    <property type="entry name" value="N4_N6_ade-DNA_methylase"/>
</dbReference>
<dbReference type="EC" id="2.1.1.72" evidence="2"/>
<dbReference type="EMBL" id="CP149782">
    <property type="protein sequence ID" value="WYF45344.1"/>
    <property type="molecule type" value="Genomic_DNA"/>
</dbReference>
<dbReference type="GO" id="GO:0008170">
    <property type="term" value="F:N-methyltransferase activity"/>
    <property type="evidence" value="ECO:0007669"/>
    <property type="project" value="InterPro"/>
</dbReference>
<dbReference type="REBASE" id="816876">
    <property type="entry name" value="DspVB142ORF4240P"/>
</dbReference>
<name>A0AAU6Q3Y3_9DEIO</name>
<accession>A0AAU6Q3Y3</accession>
<feature type="domain" description="Type II methyltransferase M.TaqI-like" evidence="8">
    <location>
        <begin position="427"/>
        <end position="735"/>
    </location>
</feature>
<dbReference type="PRINTS" id="PR00507">
    <property type="entry name" value="N12N6MTFRASE"/>
</dbReference>
<dbReference type="RefSeq" id="WP_339096565.1">
    <property type="nucleotide sequence ID" value="NZ_CP149782.1"/>
</dbReference>
<dbReference type="GO" id="GO:0003677">
    <property type="term" value="F:DNA binding"/>
    <property type="evidence" value="ECO:0007669"/>
    <property type="project" value="InterPro"/>
</dbReference>
<dbReference type="InterPro" id="IPR029063">
    <property type="entry name" value="SAM-dependent_MTases_sf"/>
</dbReference>
<dbReference type="GO" id="GO:0009007">
    <property type="term" value="F:site-specific DNA-methyltransferase (adenine-specific) activity"/>
    <property type="evidence" value="ECO:0007669"/>
    <property type="project" value="UniProtKB-EC"/>
</dbReference>
<evidence type="ECO:0000256" key="4">
    <source>
        <dbReference type="ARBA" id="ARBA00022679"/>
    </source>
</evidence>
<dbReference type="InterPro" id="IPR011639">
    <property type="entry name" value="MethylTrfase_TaqI-like_dom"/>
</dbReference>
<keyword evidence="3 9" id="KW-0489">Methyltransferase</keyword>
<evidence type="ECO:0000256" key="7">
    <source>
        <dbReference type="SAM" id="Coils"/>
    </source>
</evidence>
<feature type="coiled-coil region" evidence="7">
    <location>
        <begin position="1267"/>
        <end position="1301"/>
    </location>
</feature>
<dbReference type="GO" id="GO:0009307">
    <property type="term" value="P:DNA restriction-modification system"/>
    <property type="evidence" value="ECO:0007669"/>
    <property type="project" value="UniProtKB-KW"/>
</dbReference>
<dbReference type="PANTHER" id="PTHR33841:SF5">
    <property type="entry name" value="DNA METHYLASE (MODIFICATION METHYLASE) (METHYLTRANSFERASE)-RELATED"/>
    <property type="match status" value="1"/>
</dbReference>
<evidence type="ECO:0000259" key="8">
    <source>
        <dbReference type="Pfam" id="PF07669"/>
    </source>
</evidence>
<evidence type="ECO:0000256" key="1">
    <source>
        <dbReference type="ARBA" id="ARBA00006594"/>
    </source>
</evidence>
<dbReference type="SUPFAM" id="SSF53335">
    <property type="entry name" value="S-adenosyl-L-methionine-dependent methyltransferases"/>
    <property type="match status" value="1"/>
</dbReference>
<evidence type="ECO:0000256" key="3">
    <source>
        <dbReference type="ARBA" id="ARBA00022603"/>
    </source>
</evidence>